<protein>
    <recommendedName>
        <fullName evidence="3">DNA replication and repair protein RecF</fullName>
    </recommendedName>
</protein>
<accession>A0A6J6NFW6</accession>
<name>A0A6J6NFW6_9ZZZZ</name>
<dbReference type="PANTHER" id="PTHR32182">
    <property type="entry name" value="DNA REPLICATION AND REPAIR PROTEIN RECF"/>
    <property type="match status" value="1"/>
</dbReference>
<evidence type="ECO:0000256" key="6">
    <source>
        <dbReference type="ARBA" id="ARBA00022741"/>
    </source>
</evidence>
<dbReference type="GO" id="GO:0006302">
    <property type="term" value="P:double-strand break repair"/>
    <property type="evidence" value="ECO:0007669"/>
    <property type="project" value="TreeGrafter"/>
</dbReference>
<evidence type="ECO:0000256" key="5">
    <source>
        <dbReference type="ARBA" id="ARBA00022705"/>
    </source>
</evidence>
<dbReference type="GO" id="GO:0003697">
    <property type="term" value="F:single-stranded DNA binding"/>
    <property type="evidence" value="ECO:0007669"/>
    <property type="project" value="InterPro"/>
</dbReference>
<dbReference type="NCBIfam" id="TIGR00611">
    <property type="entry name" value="recf"/>
    <property type="match status" value="1"/>
</dbReference>
<evidence type="ECO:0000313" key="10">
    <source>
        <dbReference type="EMBL" id="CAB4683403.1"/>
    </source>
</evidence>
<evidence type="ECO:0000256" key="8">
    <source>
        <dbReference type="ARBA" id="ARBA00023125"/>
    </source>
</evidence>
<dbReference type="GO" id="GO:0005524">
    <property type="term" value="F:ATP binding"/>
    <property type="evidence" value="ECO:0007669"/>
    <property type="project" value="UniProtKB-KW"/>
</dbReference>
<dbReference type="HAMAP" id="MF_00365">
    <property type="entry name" value="RecF"/>
    <property type="match status" value="1"/>
</dbReference>
<feature type="domain" description="RecF/RecN/SMC N-terminal" evidence="9">
    <location>
        <begin position="3"/>
        <end position="318"/>
    </location>
</feature>
<keyword evidence="4" id="KW-0963">Cytoplasm</keyword>
<gene>
    <name evidence="10" type="ORF">UFOPK2399_00107</name>
</gene>
<dbReference type="AlphaFoldDB" id="A0A6J6NFW6"/>
<keyword evidence="6" id="KW-0547">Nucleotide-binding</keyword>
<evidence type="ECO:0000256" key="7">
    <source>
        <dbReference type="ARBA" id="ARBA00022840"/>
    </source>
</evidence>
<keyword evidence="7" id="KW-0067">ATP-binding</keyword>
<dbReference type="Gene3D" id="3.40.50.300">
    <property type="entry name" value="P-loop containing nucleotide triphosphate hydrolases"/>
    <property type="match status" value="1"/>
</dbReference>
<dbReference type="InterPro" id="IPR018078">
    <property type="entry name" value="DNA-binding_RecF_CS"/>
</dbReference>
<dbReference type="GO" id="GO:0000731">
    <property type="term" value="P:DNA synthesis involved in DNA repair"/>
    <property type="evidence" value="ECO:0007669"/>
    <property type="project" value="TreeGrafter"/>
</dbReference>
<keyword evidence="8" id="KW-0238">DNA-binding</keyword>
<dbReference type="Pfam" id="PF02463">
    <property type="entry name" value="SMC_N"/>
    <property type="match status" value="1"/>
</dbReference>
<evidence type="ECO:0000256" key="3">
    <source>
        <dbReference type="ARBA" id="ARBA00020170"/>
    </source>
</evidence>
<organism evidence="10">
    <name type="scientific">freshwater metagenome</name>
    <dbReference type="NCBI Taxonomy" id="449393"/>
    <lineage>
        <taxon>unclassified sequences</taxon>
        <taxon>metagenomes</taxon>
        <taxon>ecological metagenomes</taxon>
    </lineage>
</organism>
<dbReference type="GO" id="GO:0006260">
    <property type="term" value="P:DNA replication"/>
    <property type="evidence" value="ECO:0007669"/>
    <property type="project" value="UniProtKB-KW"/>
</dbReference>
<evidence type="ECO:0000256" key="1">
    <source>
        <dbReference type="ARBA" id="ARBA00004496"/>
    </source>
</evidence>
<evidence type="ECO:0000259" key="9">
    <source>
        <dbReference type="Pfam" id="PF02463"/>
    </source>
</evidence>
<dbReference type="InterPro" id="IPR001238">
    <property type="entry name" value="DNA-binding_RecF"/>
</dbReference>
<dbReference type="EMBL" id="CAEZXP010000001">
    <property type="protein sequence ID" value="CAB4683403.1"/>
    <property type="molecule type" value="Genomic_DNA"/>
</dbReference>
<keyword evidence="5" id="KW-0235">DNA replication</keyword>
<evidence type="ECO:0000256" key="2">
    <source>
        <dbReference type="ARBA" id="ARBA00008016"/>
    </source>
</evidence>
<dbReference type="SUPFAM" id="SSF52540">
    <property type="entry name" value="P-loop containing nucleoside triphosphate hydrolases"/>
    <property type="match status" value="1"/>
</dbReference>
<dbReference type="InterPro" id="IPR003395">
    <property type="entry name" value="RecF/RecN/SMC_N"/>
</dbReference>
<evidence type="ECO:0000256" key="4">
    <source>
        <dbReference type="ARBA" id="ARBA00022490"/>
    </source>
</evidence>
<dbReference type="InterPro" id="IPR042174">
    <property type="entry name" value="RecF_2"/>
</dbReference>
<proteinExistence type="inferred from homology"/>
<dbReference type="PROSITE" id="PS00618">
    <property type="entry name" value="RECF_2"/>
    <property type="match status" value="1"/>
</dbReference>
<dbReference type="GO" id="GO:0005737">
    <property type="term" value="C:cytoplasm"/>
    <property type="evidence" value="ECO:0007669"/>
    <property type="project" value="UniProtKB-SubCell"/>
</dbReference>
<comment type="subcellular location">
    <subcellularLocation>
        <location evidence="1">Cytoplasm</location>
    </subcellularLocation>
</comment>
<dbReference type="PANTHER" id="PTHR32182:SF0">
    <property type="entry name" value="DNA REPLICATION AND REPAIR PROTEIN RECF"/>
    <property type="match status" value="1"/>
</dbReference>
<dbReference type="Gene3D" id="1.20.1050.90">
    <property type="entry name" value="RecF/RecN/SMC, N-terminal domain"/>
    <property type="match status" value="1"/>
</dbReference>
<reference evidence="10" key="1">
    <citation type="submission" date="2020-05" db="EMBL/GenBank/DDBJ databases">
        <authorList>
            <person name="Chiriac C."/>
            <person name="Salcher M."/>
            <person name="Ghai R."/>
            <person name="Kavagutti S V."/>
        </authorList>
    </citation>
    <scope>NUCLEOTIDE SEQUENCE</scope>
</reference>
<comment type="similarity">
    <text evidence="2">Belongs to the RecF family.</text>
</comment>
<sequence>MLFVGDNGAGKTNLLESLHLATQGFSPRTRHDQQLVAFGTEGGAVELTVRDGEFVRRPRVVIPARDAKRATLDGVALPSAESLRRSFTTLVFTPDRLAVVKGGPAARRAYLDRVVSRLFPARSQLAQEYGAALAQRNAALRRVQLGLSSRDAIEPWSEQVVTLGAALVEARREAVAALVDPFSDNTGALGLGEGTLVYEGEALTSGDLAAKLESDIARGITTLGPHLHDLAIADGARALRPFGSQGEQRLAVLALLLAEIALLPSSPLLLLDDVLSELDSRRRRVLAERVSTIEQTVITATHRSALPVEPAHVVEVTHGQAR</sequence>
<dbReference type="InterPro" id="IPR027417">
    <property type="entry name" value="P-loop_NTPase"/>
</dbReference>